<feature type="domain" description="NAD-dependent epimerase/dehydratase" evidence="1">
    <location>
        <begin position="7"/>
        <end position="166"/>
    </location>
</feature>
<dbReference type="InterPro" id="IPR036291">
    <property type="entry name" value="NAD(P)-bd_dom_sf"/>
</dbReference>
<dbReference type="Proteomes" id="UP001305928">
    <property type="component" value="Chromosome"/>
</dbReference>
<dbReference type="EMBL" id="CP137892">
    <property type="protein sequence ID" value="WPC05306.1"/>
    <property type="molecule type" value="Genomic_DNA"/>
</dbReference>
<gene>
    <name evidence="2" type="ORF">SBP02_00735</name>
</gene>
<dbReference type="Pfam" id="PF01370">
    <property type="entry name" value="Epimerase"/>
    <property type="match status" value="1"/>
</dbReference>
<sequence>MGHSARVLIAGCGDVGSRLGLRLAEAGWQVYGLRRSAQQLPAPIIPVAGDLQAEGCPPAWPDGELDYLVYCAAAEQRDEAGYRALYVEGLRRVLGWLAQHGQRPRRLLFVSSSGVYGQQDGEWVDEESPAEAAGFSGRVLREAEQLALHSGLSTSLVRLAGLYGPGRRWLLEQVRQGYRVASEPPLYANRIHVEDAAGLLACLLLADARGVALDDCYLGVDDAPAPLHEVVAWLREQLGVSHWSAQETLRRAGSKRCSNARARALGWVPRYPSYREGYGAILAGAPFGA</sequence>
<dbReference type="InterPro" id="IPR051783">
    <property type="entry name" value="NAD(P)-dependent_oxidoreduct"/>
</dbReference>
<dbReference type="Gene3D" id="3.40.50.720">
    <property type="entry name" value="NAD(P)-binding Rossmann-like Domain"/>
    <property type="match status" value="1"/>
</dbReference>
<protein>
    <submittedName>
        <fullName evidence="2">NAD-dependent epimerase/dehydratase family protein</fullName>
    </submittedName>
</protein>
<dbReference type="PANTHER" id="PTHR48079:SF6">
    <property type="entry name" value="NAD(P)-BINDING DOMAIN-CONTAINING PROTEIN-RELATED"/>
    <property type="match status" value="1"/>
</dbReference>
<evidence type="ECO:0000313" key="3">
    <source>
        <dbReference type="Proteomes" id="UP001305928"/>
    </source>
</evidence>
<reference evidence="2 3" key="1">
    <citation type="submission" date="2023-11" db="EMBL/GenBank/DDBJ databases">
        <title>Complete genome of Pseudomonas benzenivorans BA3361.</title>
        <authorList>
            <person name="Shin S.Y."/>
            <person name="Song J."/>
            <person name="Kang H."/>
        </authorList>
    </citation>
    <scope>NUCLEOTIDE SEQUENCE [LARGE SCALE GENOMIC DNA]</scope>
    <source>
        <strain evidence="2 3">HNIBRBA3361</strain>
    </source>
</reference>
<dbReference type="SUPFAM" id="SSF51735">
    <property type="entry name" value="NAD(P)-binding Rossmann-fold domains"/>
    <property type="match status" value="1"/>
</dbReference>
<evidence type="ECO:0000259" key="1">
    <source>
        <dbReference type="Pfam" id="PF01370"/>
    </source>
</evidence>
<evidence type="ECO:0000313" key="2">
    <source>
        <dbReference type="EMBL" id="WPC05306.1"/>
    </source>
</evidence>
<proteinExistence type="predicted"/>
<keyword evidence="3" id="KW-1185">Reference proteome</keyword>
<accession>A0ABZ0PX13</accession>
<name>A0ABZ0PX13_9PSED</name>
<dbReference type="PANTHER" id="PTHR48079">
    <property type="entry name" value="PROTEIN YEEZ"/>
    <property type="match status" value="1"/>
</dbReference>
<dbReference type="RefSeq" id="WP_318644488.1">
    <property type="nucleotide sequence ID" value="NZ_CP137892.1"/>
</dbReference>
<dbReference type="InterPro" id="IPR001509">
    <property type="entry name" value="Epimerase_deHydtase"/>
</dbReference>
<organism evidence="2 3">
    <name type="scientific">Pseudomonas benzenivorans</name>
    <dbReference type="NCBI Taxonomy" id="556533"/>
    <lineage>
        <taxon>Bacteria</taxon>
        <taxon>Pseudomonadati</taxon>
        <taxon>Pseudomonadota</taxon>
        <taxon>Gammaproteobacteria</taxon>
        <taxon>Pseudomonadales</taxon>
        <taxon>Pseudomonadaceae</taxon>
        <taxon>Pseudomonas</taxon>
    </lineage>
</organism>